<dbReference type="HAMAP" id="MF_00013">
    <property type="entry name" value="LipB"/>
    <property type="match status" value="1"/>
</dbReference>
<dbReference type="Proteomes" id="UP000192315">
    <property type="component" value="Unassembled WGS sequence"/>
</dbReference>
<dbReference type="UniPathway" id="UPA00538">
    <property type="reaction ID" value="UER00592"/>
</dbReference>
<evidence type="ECO:0000256" key="5">
    <source>
        <dbReference type="PIRNR" id="PIRNR016262"/>
    </source>
</evidence>
<dbReference type="GO" id="GO:0009249">
    <property type="term" value="P:protein lipoylation"/>
    <property type="evidence" value="ECO:0007669"/>
    <property type="project" value="InterPro"/>
</dbReference>
<dbReference type="PANTHER" id="PTHR10993:SF7">
    <property type="entry name" value="LIPOYLTRANSFERASE 2, MITOCHONDRIAL-RELATED"/>
    <property type="match status" value="1"/>
</dbReference>
<dbReference type="InterPro" id="IPR000544">
    <property type="entry name" value="Octanoyltransferase"/>
</dbReference>
<comment type="similarity">
    <text evidence="4 5">Belongs to the LipB family.</text>
</comment>
<comment type="subcellular location">
    <subcellularLocation>
        <location evidence="4">Cytoplasm</location>
    </subcellularLocation>
</comment>
<keyword evidence="3 4" id="KW-0012">Acyltransferase</keyword>
<dbReference type="EMBL" id="FWYE01000001">
    <property type="protein sequence ID" value="SMD30562.1"/>
    <property type="molecule type" value="Genomic_DNA"/>
</dbReference>
<evidence type="ECO:0000256" key="2">
    <source>
        <dbReference type="ARBA" id="ARBA00022679"/>
    </source>
</evidence>
<sequence length="215" mass="24616">MMTSKINYYIDLKRFDYKKCLDIQYRLVSMRKNDLIGNTIIFVEHDPVYTIGRKADPRNYSNVNVIRTDRGGDITYHGPGQLVSYFIFDVRINGKKEVKTFLNNIENVYINLLKNLGYSASTGDEPGIWIEKNGKLKKVASIGMAIDDYVSYHGVALNINKEVLNGFIKINPCGLPPAVMDYIDIKRDDAIDLIIKEIEKIYGKFNKIEYEGLIS</sequence>
<evidence type="ECO:0000313" key="10">
    <source>
        <dbReference type="EMBL" id="SMD30562.1"/>
    </source>
</evidence>
<comment type="caution">
    <text evidence="10">The sequence shown here is derived from an EMBL/GenBank/DDBJ whole genome shotgun (WGS) entry which is preliminary data.</text>
</comment>
<dbReference type="PIRSF" id="PIRSF016262">
    <property type="entry name" value="LPLase"/>
    <property type="match status" value="1"/>
</dbReference>
<feature type="binding site" evidence="4 7">
    <location>
        <begin position="141"/>
        <end position="143"/>
    </location>
    <ligand>
        <name>substrate</name>
    </ligand>
</feature>
<organism evidence="10 11">
    <name type="scientific">Picrophilus torridus (strain ATCC 700027 / DSM 9790 / JCM 10055 / NBRC 100828 / KAW 2/3)</name>
    <dbReference type="NCBI Taxonomy" id="1122961"/>
    <lineage>
        <taxon>Archaea</taxon>
        <taxon>Methanobacteriati</taxon>
        <taxon>Thermoplasmatota</taxon>
        <taxon>Thermoplasmata</taxon>
        <taxon>Thermoplasmatales</taxon>
        <taxon>Picrophilaceae</taxon>
        <taxon>Picrophilus</taxon>
    </lineage>
</organism>
<keyword evidence="4" id="KW-0963">Cytoplasm</keyword>
<gene>
    <name evidence="4" type="primary">lipB</name>
    <name evidence="10" type="ORF">SAMN02745355_0450</name>
</gene>
<evidence type="ECO:0000256" key="7">
    <source>
        <dbReference type="PIRSR" id="PIRSR016262-2"/>
    </source>
</evidence>
<dbReference type="SUPFAM" id="SSF55681">
    <property type="entry name" value="Class II aaRS and biotin synthetases"/>
    <property type="match status" value="1"/>
</dbReference>
<dbReference type="AlphaFoldDB" id="A0A8G2FW47"/>
<dbReference type="EC" id="2.3.1.181" evidence="4"/>
<feature type="binding site" evidence="4 7">
    <location>
        <begin position="70"/>
        <end position="77"/>
    </location>
    <ligand>
        <name>substrate</name>
    </ligand>
</feature>
<feature type="site" description="Lowers pKa of active site Cys" evidence="4 8">
    <location>
        <position position="138"/>
    </location>
</feature>
<dbReference type="InterPro" id="IPR045864">
    <property type="entry name" value="aa-tRNA-synth_II/BPL/LPL"/>
</dbReference>
<feature type="domain" description="BPL/LPL catalytic" evidence="9">
    <location>
        <begin position="34"/>
        <end position="206"/>
    </location>
</feature>
<comment type="function">
    <text evidence="4 5">Catalyzes the transfer of endogenously produced octanoic acid from octanoyl-acyl-carrier-protein onto the lipoyl domains of lipoate-dependent enzymes. Lipoyl-ACP can also act as a substrate although octanoyl-ACP is likely to be the physiological substrate.</text>
</comment>
<dbReference type="InterPro" id="IPR020605">
    <property type="entry name" value="Octanoyltransferase_CS"/>
</dbReference>
<evidence type="ECO:0000256" key="1">
    <source>
        <dbReference type="ARBA" id="ARBA00004821"/>
    </source>
</evidence>
<dbReference type="Pfam" id="PF21948">
    <property type="entry name" value="LplA-B_cat"/>
    <property type="match status" value="1"/>
</dbReference>
<evidence type="ECO:0000256" key="4">
    <source>
        <dbReference type="HAMAP-Rule" id="MF_00013"/>
    </source>
</evidence>
<evidence type="ECO:0000256" key="6">
    <source>
        <dbReference type="PIRSR" id="PIRSR016262-1"/>
    </source>
</evidence>
<evidence type="ECO:0000256" key="8">
    <source>
        <dbReference type="PIRSR" id="PIRSR016262-3"/>
    </source>
</evidence>
<proteinExistence type="inferred from homology"/>
<comment type="miscellaneous">
    <text evidence="4">In the reaction, the free carboxyl group of octanoic acid is attached via an amide linkage to the epsilon-amino group of a specific lysine residue of lipoyl domains of lipoate-dependent enzymes.</text>
</comment>
<dbReference type="GO" id="GO:0005737">
    <property type="term" value="C:cytoplasm"/>
    <property type="evidence" value="ECO:0007669"/>
    <property type="project" value="UniProtKB-SubCell"/>
</dbReference>
<feature type="active site" description="Acyl-thioester intermediate" evidence="4 6">
    <location>
        <position position="173"/>
    </location>
</feature>
<reference evidence="10 11" key="1">
    <citation type="submission" date="2017-04" db="EMBL/GenBank/DDBJ databases">
        <authorList>
            <person name="Varghese N."/>
            <person name="Submissions S."/>
        </authorList>
    </citation>
    <scope>NUCLEOTIDE SEQUENCE [LARGE SCALE GENOMIC DNA]</scope>
    <source>
        <strain evidence="10 11">DSM 9789</strain>
    </source>
</reference>
<comment type="catalytic activity">
    <reaction evidence="4 5">
        <text>octanoyl-[ACP] + L-lysyl-[protein] = N(6)-octanoyl-L-lysyl-[protein] + holo-[ACP] + H(+)</text>
        <dbReference type="Rhea" id="RHEA:17665"/>
        <dbReference type="Rhea" id="RHEA-COMP:9636"/>
        <dbReference type="Rhea" id="RHEA-COMP:9685"/>
        <dbReference type="Rhea" id="RHEA-COMP:9752"/>
        <dbReference type="Rhea" id="RHEA-COMP:9928"/>
        <dbReference type="ChEBI" id="CHEBI:15378"/>
        <dbReference type="ChEBI" id="CHEBI:29969"/>
        <dbReference type="ChEBI" id="CHEBI:64479"/>
        <dbReference type="ChEBI" id="CHEBI:78463"/>
        <dbReference type="ChEBI" id="CHEBI:78809"/>
        <dbReference type="EC" id="2.3.1.181"/>
    </reaction>
</comment>
<dbReference type="PROSITE" id="PS51733">
    <property type="entry name" value="BPL_LPL_CATALYTIC"/>
    <property type="match status" value="1"/>
</dbReference>
<dbReference type="PROSITE" id="PS01313">
    <property type="entry name" value="LIPB"/>
    <property type="match status" value="1"/>
</dbReference>
<protein>
    <recommendedName>
        <fullName evidence="4">Probable octanoyltransferase</fullName>
        <ecNumber evidence="4">2.3.1.181</ecNumber>
    </recommendedName>
    <alternativeName>
        <fullName evidence="4">Lipoate-protein ligase B</fullName>
    </alternativeName>
    <alternativeName>
        <fullName evidence="4">Lipoyl/octanoyl transferase</fullName>
    </alternativeName>
    <alternativeName>
        <fullName evidence="4">Octanoyl-[acyl-carrier-protein]-protein N-octanoyltransferase</fullName>
    </alternativeName>
</protein>
<dbReference type="CDD" id="cd16444">
    <property type="entry name" value="LipB"/>
    <property type="match status" value="1"/>
</dbReference>
<accession>A0A8G2FW47</accession>
<evidence type="ECO:0000259" key="9">
    <source>
        <dbReference type="PROSITE" id="PS51733"/>
    </source>
</evidence>
<dbReference type="NCBIfam" id="TIGR00214">
    <property type="entry name" value="lipB"/>
    <property type="match status" value="1"/>
</dbReference>
<dbReference type="PANTHER" id="PTHR10993">
    <property type="entry name" value="OCTANOYLTRANSFERASE"/>
    <property type="match status" value="1"/>
</dbReference>
<dbReference type="GO" id="GO:0033819">
    <property type="term" value="F:lipoyl(octanoyl) transferase activity"/>
    <property type="evidence" value="ECO:0007669"/>
    <property type="project" value="UniProtKB-EC"/>
</dbReference>
<dbReference type="InterPro" id="IPR004143">
    <property type="entry name" value="BPL_LPL_catalytic"/>
</dbReference>
<evidence type="ECO:0000256" key="3">
    <source>
        <dbReference type="ARBA" id="ARBA00023315"/>
    </source>
</evidence>
<evidence type="ECO:0000313" key="11">
    <source>
        <dbReference type="Proteomes" id="UP000192315"/>
    </source>
</evidence>
<dbReference type="Gene3D" id="3.30.930.10">
    <property type="entry name" value="Bira Bifunctional Protein, Domain 2"/>
    <property type="match status" value="1"/>
</dbReference>
<name>A0A8G2FW47_PICTO</name>
<keyword evidence="2 4" id="KW-0808">Transferase</keyword>
<feature type="binding site" evidence="4 7">
    <location>
        <begin position="154"/>
        <end position="156"/>
    </location>
    <ligand>
        <name>substrate</name>
    </ligand>
</feature>
<comment type="pathway">
    <text evidence="1 4 5">Protein modification; protein lipoylation via endogenous pathway; protein N(6)-(lipoyl)lysine from octanoyl-[acyl-carrier-protein]: step 1/2.</text>
</comment>
<keyword evidence="11" id="KW-1185">Reference proteome</keyword>